<accession>A0AAD3DAZ9</accession>
<keyword evidence="5" id="KW-1185">Reference proteome</keyword>
<evidence type="ECO:0000256" key="1">
    <source>
        <dbReference type="SAM" id="MobiDB-lite"/>
    </source>
</evidence>
<feature type="compositionally biased region" description="Polar residues" evidence="1">
    <location>
        <begin position="188"/>
        <end position="201"/>
    </location>
</feature>
<feature type="domain" description="SAP" evidence="3">
    <location>
        <begin position="76"/>
        <end position="110"/>
    </location>
</feature>
<name>A0AAD3DAZ9_9STRA</name>
<feature type="signal peptide" evidence="2">
    <location>
        <begin position="1"/>
        <end position="23"/>
    </location>
</feature>
<dbReference type="SUPFAM" id="SSF68906">
    <property type="entry name" value="SAP domain"/>
    <property type="match status" value="1"/>
</dbReference>
<evidence type="ECO:0000313" key="4">
    <source>
        <dbReference type="EMBL" id="GFH59279.1"/>
    </source>
</evidence>
<gene>
    <name evidence="4" type="ORF">CTEN210_15755</name>
</gene>
<proteinExistence type="predicted"/>
<dbReference type="PROSITE" id="PS50800">
    <property type="entry name" value="SAP"/>
    <property type="match status" value="1"/>
</dbReference>
<dbReference type="EMBL" id="BLLK01000062">
    <property type="protein sequence ID" value="GFH59279.1"/>
    <property type="molecule type" value="Genomic_DNA"/>
</dbReference>
<keyword evidence="2" id="KW-0732">Signal</keyword>
<feature type="chain" id="PRO_5041903602" description="SAP domain-containing protein" evidence="2">
    <location>
        <begin position="24"/>
        <end position="674"/>
    </location>
</feature>
<reference evidence="4 5" key="1">
    <citation type="journal article" date="2021" name="Sci. Rep.">
        <title>The genome of the diatom Chaetoceros tenuissimus carries an ancient integrated fragment of an extant virus.</title>
        <authorList>
            <person name="Hongo Y."/>
            <person name="Kimura K."/>
            <person name="Takaki Y."/>
            <person name="Yoshida Y."/>
            <person name="Baba S."/>
            <person name="Kobayashi G."/>
            <person name="Nagasaki K."/>
            <person name="Hano T."/>
            <person name="Tomaru Y."/>
        </authorList>
    </citation>
    <scope>NUCLEOTIDE SEQUENCE [LARGE SCALE GENOMIC DNA]</scope>
    <source>
        <strain evidence="4 5">NIES-3715</strain>
    </source>
</reference>
<dbReference type="InterPro" id="IPR003034">
    <property type="entry name" value="SAP_dom"/>
</dbReference>
<feature type="region of interest" description="Disordered" evidence="1">
    <location>
        <begin position="131"/>
        <end position="150"/>
    </location>
</feature>
<evidence type="ECO:0000256" key="2">
    <source>
        <dbReference type="SAM" id="SignalP"/>
    </source>
</evidence>
<sequence>MTKSMLLYSSVCVVGFLAVLSNAFVQNSFGITSSSTNKKLIKRRSYHFIHRPAYHPRYKTLIQATQEDEISDEDLLQEIDISMLQDLCKQNNLSSEGEKGDLLARLRDFASQEAEADKERRMNQKERIESGFDDYQGNGKAKHRVSSEDMLEDEDDEVDGVFYFSLPGQVPASQNKTLAKVTTTTIDKSINPQNDPRNSITAPLPPPGVEPNEDGEIVVTTYSSTDQNDLTGIAAQQAAASGNERAMAGGYSRDENIGGVDLESGAKRKKATEKEFDDACDIISELVFSLLSMTGAPGFQEEFSEGVTPFMTDEEKEAYASSSKSASAPKIDFTGFDPSRVPTQLITQASTALRVNNGDALRKVLNEVEMQAIGFDGMNGDDKEKGGGHYNEVTKVGTFLEGFRKAEVRRIARETATMLLDQLVSTGVKGLDEMLMTMTRGGVETGERGELNDSLVRYLDDAIRDQEKRIEQMFGQTGALSRNSEKLNGKQETDNLSGLWNVTRDEQGNVVEETLDPNDPQVKKALEAELKVAQGQKRSSHAEPAQQLLNLLILLRERVKAEAVFTNDEKGRNLRMLAYCIHAENDREREKIIVDNMGNSLDKLDSFSELLQSSIDYAESTSAQLQPGKAGSLNSNLLNSIKDLVDDVKERQAWKASGVTQNEQNRPLPRNTKS</sequence>
<dbReference type="Proteomes" id="UP001054902">
    <property type="component" value="Unassembled WGS sequence"/>
</dbReference>
<feature type="region of interest" description="Disordered" evidence="1">
    <location>
        <begin position="654"/>
        <end position="674"/>
    </location>
</feature>
<comment type="caution">
    <text evidence="4">The sequence shown here is derived from an EMBL/GenBank/DDBJ whole genome shotgun (WGS) entry which is preliminary data.</text>
</comment>
<evidence type="ECO:0000259" key="3">
    <source>
        <dbReference type="PROSITE" id="PS50800"/>
    </source>
</evidence>
<protein>
    <recommendedName>
        <fullName evidence="3">SAP domain-containing protein</fullName>
    </recommendedName>
</protein>
<feature type="region of interest" description="Disordered" evidence="1">
    <location>
        <begin position="188"/>
        <end position="211"/>
    </location>
</feature>
<organism evidence="4 5">
    <name type="scientific">Chaetoceros tenuissimus</name>
    <dbReference type="NCBI Taxonomy" id="426638"/>
    <lineage>
        <taxon>Eukaryota</taxon>
        <taxon>Sar</taxon>
        <taxon>Stramenopiles</taxon>
        <taxon>Ochrophyta</taxon>
        <taxon>Bacillariophyta</taxon>
        <taxon>Coscinodiscophyceae</taxon>
        <taxon>Chaetocerotophycidae</taxon>
        <taxon>Chaetocerotales</taxon>
        <taxon>Chaetocerotaceae</taxon>
        <taxon>Chaetoceros</taxon>
    </lineage>
</organism>
<evidence type="ECO:0000313" key="5">
    <source>
        <dbReference type="Proteomes" id="UP001054902"/>
    </source>
</evidence>
<dbReference type="InterPro" id="IPR036361">
    <property type="entry name" value="SAP_dom_sf"/>
</dbReference>
<dbReference type="AlphaFoldDB" id="A0AAD3DAZ9"/>